<keyword evidence="1" id="KW-0732">Signal</keyword>
<comment type="caution">
    <text evidence="2">The sequence shown here is derived from an EMBL/GenBank/DDBJ whole genome shotgun (WGS) entry which is preliminary data.</text>
</comment>
<evidence type="ECO:0000313" key="2">
    <source>
        <dbReference type="EMBL" id="KAK4496939.1"/>
    </source>
</evidence>
<feature type="chain" id="PRO_5046891510" evidence="1">
    <location>
        <begin position="20"/>
        <end position="159"/>
    </location>
</feature>
<proteinExistence type="predicted"/>
<evidence type="ECO:0000313" key="3">
    <source>
        <dbReference type="Proteomes" id="UP001305779"/>
    </source>
</evidence>
<reference evidence="2 3" key="1">
    <citation type="journal article" date="2023" name="G3 (Bethesda)">
        <title>A chromosome-level genome assembly of Zasmidium syzygii isolated from banana leaves.</title>
        <authorList>
            <person name="van Westerhoven A.C."/>
            <person name="Mehrabi R."/>
            <person name="Talebi R."/>
            <person name="Steentjes M.B.F."/>
            <person name="Corcolon B."/>
            <person name="Chong P.A."/>
            <person name="Kema G.H.J."/>
            <person name="Seidl M.F."/>
        </authorList>
    </citation>
    <scope>NUCLEOTIDE SEQUENCE [LARGE SCALE GENOMIC DNA]</scope>
    <source>
        <strain evidence="2 3">P124</strain>
    </source>
</reference>
<organism evidence="2 3">
    <name type="scientific">Zasmidium cellare</name>
    <name type="common">Wine cellar mold</name>
    <name type="synonym">Racodium cellare</name>
    <dbReference type="NCBI Taxonomy" id="395010"/>
    <lineage>
        <taxon>Eukaryota</taxon>
        <taxon>Fungi</taxon>
        <taxon>Dikarya</taxon>
        <taxon>Ascomycota</taxon>
        <taxon>Pezizomycotina</taxon>
        <taxon>Dothideomycetes</taxon>
        <taxon>Dothideomycetidae</taxon>
        <taxon>Mycosphaerellales</taxon>
        <taxon>Mycosphaerellaceae</taxon>
        <taxon>Zasmidium</taxon>
    </lineage>
</organism>
<dbReference type="Proteomes" id="UP001305779">
    <property type="component" value="Unassembled WGS sequence"/>
</dbReference>
<keyword evidence="3" id="KW-1185">Reference proteome</keyword>
<feature type="signal peptide" evidence="1">
    <location>
        <begin position="1"/>
        <end position="19"/>
    </location>
</feature>
<dbReference type="EMBL" id="JAXOVC010000009">
    <property type="protein sequence ID" value="KAK4496939.1"/>
    <property type="molecule type" value="Genomic_DNA"/>
</dbReference>
<accession>A0ABR0E674</accession>
<sequence>MLPSIATTLLFALLALALATSTPDPVQPSIRSSACVPATDHPVPAHGCIDVAWYLGGVAPWIDLYAFVFDNAADNKSVYLSYQVFYSGGVSKNGTLWNRKGKGERETLDRRFLITEDDRGVVGVDFEIGVEGEGQWVGKQGVTLPEALAGQRGDVLDVD</sequence>
<name>A0ABR0E674_ZASCE</name>
<evidence type="ECO:0000256" key="1">
    <source>
        <dbReference type="SAM" id="SignalP"/>
    </source>
</evidence>
<gene>
    <name evidence="2" type="ORF">PRZ48_011388</name>
</gene>
<protein>
    <submittedName>
        <fullName evidence="2">Uncharacterized protein</fullName>
    </submittedName>
</protein>